<reference evidence="1 2" key="1">
    <citation type="journal article" date="2017" name="Chemistry">
        <title>Isolation, Biosynthesis and Chemical Modifications of Rubterolones A-F: Rare Tropolone Alkaloids from Actinomadura sp. 5-2.</title>
        <authorList>
            <person name="Guo H."/>
            <person name="Benndorf R."/>
            <person name="Leichnitz D."/>
            <person name="Klassen J.L."/>
            <person name="Vollmers J."/>
            <person name="Gorls H."/>
            <person name="Steinacker M."/>
            <person name="Weigel C."/>
            <person name="Dahse H.M."/>
            <person name="Kaster A.K."/>
            <person name="de Beer Z.W."/>
            <person name="Poulsen M."/>
            <person name="Beemelmanns C."/>
        </authorList>
    </citation>
    <scope>NUCLEOTIDE SEQUENCE [LARGE SCALE GENOMIC DNA]</scope>
    <source>
        <strain evidence="1 2">5-2</strain>
    </source>
</reference>
<dbReference type="Proteomes" id="UP000242367">
    <property type="component" value="Unassembled WGS sequence"/>
</dbReference>
<protein>
    <submittedName>
        <fullName evidence="1">Uncharacterized protein</fullName>
    </submittedName>
</protein>
<sequence length="48" mass="5449">MVGGKFETRGALVLVLHEPRKFLARRCDHEIQKARLLLGIAERYAQSA</sequence>
<dbReference type="AlphaFoldDB" id="A0A2P4UF31"/>
<evidence type="ECO:0000313" key="1">
    <source>
        <dbReference type="EMBL" id="POM23641.1"/>
    </source>
</evidence>
<evidence type="ECO:0000313" key="2">
    <source>
        <dbReference type="Proteomes" id="UP000242367"/>
    </source>
</evidence>
<accession>A0A2P4UF31</accession>
<dbReference type="EMBL" id="MTBP01000003">
    <property type="protein sequence ID" value="POM23641.1"/>
    <property type="molecule type" value="Genomic_DNA"/>
</dbReference>
<organism evidence="1 2">
    <name type="scientific">Actinomadura rubteroloni</name>
    <dbReference type="NCBI Taxonomy" id="1926885"/>
    <lineage>
        <taxon>Bacteria</taxon>
        <taxon>Bacillati</taxon>
        <taxon>Actinomycetota</taxon>
        <taxon>Actinomycetes</taxon>
        <taxon>Streptosporangiales</taxon>
        <taxon>Thermomonosporaceae</taxon>
        <taxon>Actinomadura</taxon>
    </lineage>
</organism>
<gene>
    <name evidence="1" type="ORF">BTM25_48000</name>
</gene>
<comment type="caution">
    <text evidence="1">The sequence shown here is derived from an EMBL/GenBank/DDBJ whole genome shotgun (WGS) entry which is preliminary data.</text>
</comment>
<keyword evidence="2" id="KW-1185">Reference proteome</keyword>
<proteinExistence type="predicted"/>
<name>A0A2P4UF31_9ACTN</name>